<dbReference type="AlphaFoldDB" id="A0A9Y2N2P4"/>
<keyword evidence="3" id="KW-1185">Reference proteome</keyword>
<proteinExistence type="predicted"/>
<feature type="region of interest" description="Disordered" evidence="1">
    <location>
        <begin position="124"/>
        <end position="174"/>
    </location>
</feature>
<dbReference type="KEGG" id="acab:QRX50_49350"/>
<sequence length="174" mass="18923">MRLVWIVFAFCAPILGPLLWFLVGRRSAEAGGPPHQRDDPSGPGGGPARRPRRTHPAGAWQRHGPRSDTRTPPHRRVGSLPGKHRRRDRLHGRWGGVRGRAGPEPEHAAFAAYNTAALWAPPGVAEPGAARARHGPRRAGHHLTRRRPSHAPLDLKSPPRRQSAVTPGSRVASA</sequence>
<protein>
    <submittedName>
        <fullName evidence="2">PLD nuclease N-terminal domain-containing protein</fullName>
    </submittedName>
</protein>
<feature type="compositionally biased region" description="Basic residues" evidence="1">
    <location>
        <begin position="72"/>
        <end position="92"/>
    </location>
</feature>
<gene>
    <name evidence="2" type="ORF">QRX50_49350</name>
</gene>
<evidence type="ECO:0000313" key="2">
    <source>
        <dbReference type="EMBL" id="WIX84237.1"/>
    </source>
</evidence>
<accession>A0A9Y2N2P4</accession>
<name>A0A9Y2N2P4_9PSEU</name>
<feature type="compositionally biased region" description="Basic residues" evidence="1">
    <location>
        <begin position="131"/>
        <end position="149"/>
    </location>
</feature>
<organism evidence="2 3">
    <name type="scientific">Amycolatopsis carbonis</name>
    <dbReference type="NCBI Taxonomy" id="715471"/>
    <lineage>
        <taxon>Bacteria</taxon>
        <taxon>Bacillati</taxon>
        <taxon>Actinomycetota</taxon>
        <taxon>Actinomycetes</taxon>
        <taxon>Pseudonocardiales</taxon>
        <taxon>Pseudonocardiaceae</taxon>
        <taxon>Amycolatopsis</taxon>
    </lineage>
</organism>
<dbReference type="EMBL" id="CP127294">
    <property type="protein sequence ID" value="WIX84237.1"/>
    <property type="molecule type" value="Genomic_DNA"/>
</dbReference>
<evidence type="ECO:0000313" key="3">
    <source>
        <dbReference type="Proteomes" id="UP001236014"/>
    </source>
</evidence>
<dbReference type="RefSeq" id="WP_285974763.1">
    <property type="nucleotide sequence ID" value="NZ_CP127294.1"/>
</dbReference>
<evidence type="ECO:0000256" key="1">
    <source>
        <dbReference type="SAM" id="MobiDB-lite"/>
    </source>
</evidence>
<feature type="region of interest" description="Disordered" evidence="1">
    <location>
        <begin position="29"/>
        <end position="102"/>
    </location>
</feature>
<reference evidence="2 3" key="1">
    <citation type="submission" date="2023-06" db="EMBL/GenBank/DDBJ databases">
        <authorList>
            <person name="Oyuntsetseg B."/>
            <person name="Kim S.B."/>
        </authorList>
    </citation>
    <scope>NUCLEOTIDE SEQUENCE [LARGE SCALE GENOMIC DNA]</scope>
    <source>
        <strain evidence="2 3">2-15</strain>
    </source>
</reference>
<dbReference type="Proteomes" id="UP001236014">
    <property type="component" value="Chromosome"/>
</dbReference>